<evidence type="ECO:0000313" key="5">
    <source>
        <dbReference type="Proteomes" id="UP001077662"/>
    </source>
</evidence>
<dbReference type="RefSeq" id="WP_104031087.1">
    <property type="nucleotide sequence ID" value="NZ_JANSGW010000032.1"/>
</dbReference>
<dbReference type="Proteomes" id="UP000239759">
    <property type="component" value="Unassembled WGS sequence"/>
</dbReference>
<name>A0AAP3DIR8_BRELA</name>
<protein>
    <submittedName>
        <fullName evidence="2">Stalk domain-containing protein</fullName>
    </submittedName>
</protein>
<evidence type="ECO:0000313" key="4">
    <source>
        <dbReference type="Proteomes" id="UP000239759"/>
    </source>
</evidence>
<feature type="domain" description="Copper amine oxidase-like N-terminal" evidence="1">
    <location>
        <begin position="4"/>
        <end position="45"/>
    </location>
</feature>
<dbReference type="SUPFAM" id="SSF55383">
    <property type="entry name" value="Copper amine oxidase, domain N"/>
    <property type="match status" value="1"/>
</dbReference>
<evidence type="ECO:0000313" key="3">
    <source>
        <dbReference type="EMBL" id="PPB10666.1"/>
    </source>
</evidence>
<accession>A0AAP3DIR8</accession>
<dbReference type="Pfam" id="PF07833">
    <property type="entry name" value="Cu_amine_oxidN1"/>
    <property type="match status" value="1"/>
</dbReference>
<dbReference type="AlphaFoldDB" id="A0AAP3DIR8"/>
<reference evidence="3 4" key="1">
    <citation type="submission" date="2018-02" db="EMBL/GenBank/DDBJ databases">
        <title>Comparative analysis of genomes of three Brevibacillus laterosporus strains producers of potent antimicrobials isolated from silage.</title>
        <authorList>
            <person name="Kojic M."/>
            <person name="Miljkovic M."/>
            <person name="Studholme D."/>
            <person name="Filipic B."/>
        </authorList>
    </citation>
    <scope>NUCLEOTIDE SEQUENCE [LARGE SCALE GENOMIC DNA]</scope>
    <source>
        <strain evidence="3 4">BGSP11</strain>
    </source>
</reference>
<evidence type="ECO:0000313" key="2">
    <source>
        <dbReference type="EMBL" id="MCZ0809224.1"/>
    </source>
</evidence>
<dbReference type="InterPro" id="IPR012854">
    <property type="entry name" value="Cu_amine_oxidase-like_N"/>
</dbReference>
<dbReference type="Proteomes" id="UP001077662">
    <property type="component" value="Unassembled WGS sequence"/>
</dbReference>
<reference evidence="2" key="2">
    <citation type="submission" date="2022-09" db="EMBL/GenBank/DDBJ databases">
        <title>Genome analysis and characterization of larvicidal activity of Brevibacillus strains.</title>
        <authorList>
            <person name="Patrusheva E.V."/>
            <person name="Izotova A.O."/>
            <person name="Toshchakov S.V."/>
            <person name="Sineoky S.P."/>
        </authorList>
    </citation>
    <scope>NUCLEOTIDE SEQUENCE</scope>
    <source>
        <strain evidence="2">VKPM_B-13247</strain>
    </source>
</reference>
<evidence type="ECO:0000259" key="1">
    <source>
        <dbReference type="Pfam" id="PF07833"/>
    </source>
</evidence>
<comment type="caution">
    <text evidence="2">The sequence shown here is derived from an EMBL/GenBank/DDBJ whole genome shotgun (WGS) entry which is preliminary data.</text>
</comment>
<gene>
    <name evidence="3" type="ORF">C4A77_05730</name>
    <name evidence="2" type="ORF">O0554_20355</name>
</gene>
<dbReference type="EMBL" id="PRKQ01000004">
    <property type="protein sequence ID" value="PPB10666.1"/>
    <property type="molecule type" value="Genomic_DNA"/>
</dbReference>
<dbReference type="EMBL" id="JAPTNE010000032">
    <property type="protein sequence ID" value="MCZ0809224.1"/>
    <property type="molecule type" value="Genomic_DNA"/>
</dbReference>
<sequence length="48" mass="5485">MEVKINGSVITFPDAQPYIDSRSKHTMIPIRFVSEALDLGVEWETEPH</sequence>
<organism evidence="2 5">
    <name type="scientific">Brevibacillus laterosporus</name>
    <name type="common">Bacillus laterosporus</name>
    <dbReference type="NCBI Taxonomy" id="1465"/>
    <lineage>
        <taxon>Bacteria</taxon>
        <taxon>Bacillati</taxon>
        <taxon>Bacillota</taxon>
        <taxon>Bacilli</taxon>
        <taxon>Bacillales</taxon>
        <taxon>Paenibacillaceae</taxon>
        <taxon>Brevibacillus</taxon>
    </lineage>
</organism>
<proteinExistence type="predicted"/>
<dbReference type="InterPro" id="IPR036582">
    <property type="entry name" value="Mao_N_sf"/>
</dbReference>